<feature type="region of interest" description="Disordered" evidence="1">
    <location>
        <begin position="626"/>
        <end position="664"/>
    </location>
</feature>
<dbReference type="GO" id="GO:0016020">
    <property type="term" value="C:membrane"/>
    <property type="evidence" value="ECO:0007669"/>
    <property type="project" value="TreeGrafter"/>
</dbReference>
<comment type="caution">
    <text evidence="3">The sequence shown here is derived from an EMBL/GenBank/DDBJ whole genome shotgun (WGS) entry which is preliminary data.</text>
</comment>
<dbReference type="Proteomes" id="UP000186817">
    <property type="component" value="Unassembled WGS sequence"/>
</dbReference>
<name>A0A1Q9DQF5_SYMMI</name>
<accession>A0A1Q9DQF5</accession>
<keyword evidence="2" id="KW-0472">Membrane</keyword>
<dbReference type="InterPro" id="IPR051223">
    <property type="entry name" value="Polycystin"/>
</dbReference>
<dbReference type="OMA" id="RRICAYK"/>
<keyword evidence="2" id="KW-1133">Transmembrane helix</keyword>
<keyword evidence="2" id="KW-0812">Transmembrane</keyword>
<protein>
    <submittedName>
        <fullName evidence="3">Uncharacterized protein</fullName>
    </submittedName>
</protein>
<evidence type="ECO:0000313" key="4">
    <source>
        <dbReference type="Proteomes" id="UP000186817"/>
    </source>
</evidence>
<keyword evidence="4" id="KW-1185">Reference proteome</keyword>
<dbReference type="GO" id="GO:0005262">
    <property type="term" value="F:calcium channel activity"/>
    <property type="evidence" value="ECO:0007669"/>
    <property type="project" value="TreeGrafter"/>
</dbReference>
<dbReference type="OrthoDB" id="410622at2759"/>
<gene>
    <name evidence="3" type="ORF">AK812_SmicGene20287</name>
</gene>
<evidence type="ECO:0000256" key="2">
    <source>
        <dbReference type="SAM" id="Phobius"/>
    </source>
</evidence>
<feature type="transmembrane region" description="Helical" evidence="2">
    <location>
        <begin position="567"/>
        <end position="591"/>
    </location>
</feature>
<feature type="transmembrane region" description="Helical" evidence="2">
    <location>
        <begin position="506"/>
        <end position="525"/>
    </location>
</feature>
<dbReference type="PANTHER" id="PTHR10877">
    <property type="entry name" value="POLYCYSTIN FAMILY MEMBER"/>
    <property type="match status" value="1"/>
</dbReference>
<dbReference type="GO" id="GO:0050982">
    <property type="term" value="P:detection of mechanical stimulus"/>
    <property type="evidence" value="ECO:0007669"/>
    <property type="project" value="TreeGrafter"/>
</dbReference>
<organism evidence="3 4">
    <name type="scientific">Symbiodinium microadriaticum</name>
    <name type="common">Dinoflagellate</name>
    <name type="synonym">Zooxanthella microadriatica</name>
    <dbReference type="NCBI Taxonomy" id="2951"/>
    <lineage>
        <taxon>Eukaryota</taxon>
        <taxon>Sar</taxon>
        <taxon>Alveolata</taxon>
        <taxon>Dinophyceae</taxon>
        <taxon>Suessiales</taxon>
        <taxon>Symbiodiniaceae</taxon>
        <taxon>Symbiodinium</taxon>
    </lineage>
</organism>
<dbReference type="PANTHER" id="PTHR10877:SF194">
    <property type="entry name" value="LOCATION OF VULVA DEFECTIVE 1"/>
    <property type="match status" value="1"/>
</dbReference>
<evidence type="ECO:0000313" key="3">
    <source>
        <dbReference type="EMBL" id="OLP97378.1"/>
    </source>
</evidence>
<evidence type="ECO:0000256" key="1">
    <source>
        <dbReference type="SAM" id="MobiDB-lite"/>
    </source>
</evidence>
<feature type="transmembrane region" description="Helical" evidence="2">
    <location>
        <begin position="467"/>
        <end position="485"/>
    </location>
</feature>
<reference evidence="3 4" key="1">
    <citation type="submission" date="2016-02" db="EMBL/GenBank/DDBJ databases">
        <title>Genome analysis of coral dinoflagellate symbionts highlights evolutionary adaptations to a symbiotic lifestyle.</title>
        <authorList>
            <person name="Aranda M."/>
            <person name="Li Y."/>
            <person name="Liew Y.J."/>
            <person name="Baumgarten S."/>
            <person name="Simakov O."/>
            <person name="Wilson M."/>
            <person name="Piel J."/>
            <person name="Ashoor H."/>
            <person name="Bougouffa S."/>
            <person name="Bajic V.B."/>
            <person name="Ryu T."/>
            <person name="Ravasi T."/>
            <person name="Bayer T."/>
            <person name="Micklem G."/>
            <person name="Kim H."/>
            <person name="Bhak J."/>
            <person name="Lajeunesse T.C."/>
            <person name="Voolstra C.R."/>
        </authorList>
    </citation>
    <scope>NUCLEOTIDE SEQUENCE [LARGE SCALE GENOMIC DNA]</scope>
    <source>
        <strain evidence="3 4">CCMP2467</strain>
    </source>
</reference>
<dbReference type="EMBL" id="LSRX01000435">
    <property type="protein sequence ID" value="OLP97378.1"/>
    <property type="molecule type" value="Genomic_DNA"/>
</dbReference>
<sequence length="664" mass="74891">MEQRLQQWRRRICAYKKSWHIAALAFTAAVYGFALKKVDGSRKLTTASWQEILDNFYPDQNSNAMRLAEREVVPNWDATMQADDVTKALNAFQTFCWFKHGMDDHLPFFWKCDIRDVNVELLEDGLRPLDPEMNCSAAFVESHIVHGDDPRCVPWGENSLPSLSLHVDPMFDEYEVHSSSPMFAPLQDSLSDMGQRLAAIEARLKIPASTTSRPSSCEAIAKGCWYNQNASATLPDDFPCSCFDKSGNPISACRNHHWGLVQLCQPSRLRVTFLIFQKMPPRLRQGSDKFVEWFFVQMDFSRIAAAKNAGSGLYRSHLWLHEERMVDVTRAGSLVFDGLLVLCVVSSQVWFIGQALGSFIFYLPRNLCALLALKREEQEAQSQITLHVFQEHLSRCLVGKTARLQHVNHFEAIMEVIVSVFMVAGIARSIFNGGDHCAIQDCPHHSLLERSIEVLYVFLLDDDFCHGTAWVLLYITIVFACLSLVDRFRWLPSVILLCAARLASFLLAYSLLLCGAGIFMFLAYGPRYIQFSSPLRSCSELFFLTCGMPMSVFDNIRPFQDSHSFQVAFALALYCLFMSIIGLNFFTTIILDAYVQARDVSAADEQLRLMGDDFCRSLMQLVGLGQDGSSDRSSDTSRSASAVADATSETDEAELQEAFMASER</sequence>
<dbReference type="AlphaFoldDB" id="A0A1Q9DQF5"/>
<proteinExistence type="predicted"/>
<feature type="compositionally biased region" description="Low complexity" evidence="1">
    <location>
        <begin position="636"/>
        <end position="647"/>
    </location>
</feature>